<comment type="caution">
    <text evidence="4">The sequence shown here is derived from an EMBL/GenBank/DDBJ whole genome shotgun (WGS) entry which is preliminary data.</text>
</comment>
<organism evidence="4 5">
    <name type="scientific">Plectosphaerella plurivora</name>
    <dbReference type="NCBI Taxonomy" id="936078"/>
    <lineage>
        <taxon>Eukaryota</taxon>
        <taxon>Fungi</taxon>
        <taxon>Dikarya</taxon>
        <taxon>Ascomycota</taxon>
        <taxon>Pezizomycotina</taxon>
        <taxon>Sordariomycetes</taxon>
        <taxon>Hypocreomycetidae</taxon>
        <taxon>Glomerellales</taxon>
        <taxon>Plectosphaerellaceae</taxon>
        <taxon>Plectosphaerella</taxon>
    </lineage>
</organism>
<evidence type="ECO:0000259" key="3">
    <source>
        <dbReference type="Pfam" id="PF05368"/>
    </source>
</evidence>
<dbReference type="Proteomes" id="UP000770015">
    <property type="component" value="Unassembled WGS sequence"/>
</dbReference>
<sequence length="301" mass="33315">MLILIYGITGTCGQAIARAALDAGHTVRGSGRTPDKLDKEIADRLESFVKTESIYDIPALDRAVAGVEAVISAVTPIPEVILEGQLLLLRAAERAGIKIFHAASWNFDWTRIALGDVEIYDPLISFWNHARLTSTIKPIYAFTGVILEYMFIHGGPGANPINKTEKTLGHAGTGDEVCVYTTVDDLARYTIHAVTSPDAETRGEYYVESFRCSHREMAKTYAEARGVELELKCLGTLEGFKAMLAGARDTIPPTRFMEYNGLAFMVQLLQGTLDFEPIDTLRWGHIKQTTLREWLDAHPEI</sequence>
<evidence type="ECO:0000256" key="2">
    <source>
        <dbReference type="ARBA" id="ARBA00023002"/>
    </source>
</evidence>
<dbReference type="Gene3D" id="3.40.50.720">
    <property type="entry name" value="NAD(P)-binding Rossmann-like Domain"/>
    <property type="match status" value="1"/>
</dbReference>
<evidence type="ECO:0000313" key="5">
    <source>
        <dbReference type="Proteomes" id="UP000770015"/>
    </source>
</evidence>
<reference evidence="4" key="1">
    <citation type="journal article" date="2021" name="Nat. Commun.">
        <title>Genetic determinants of endophytism in the Arabidopsis root mycobiome.</title>
        <authorList>
            <person name="Mesny F."/>
            <person name="Miyauchi S."/>
            <person name="Thiergart T."/>
            <person name="Pickel B."/>
            <person name="Atanasova L."/>
            <person name="Karlsson M."/>
            <person name="Huettel B."/>
            <person name="Barry K.W."/>
            <person name="Haridas S."/>
            <person name="Chen C."/>
            <person name="Bauer D."/>
            <person name="Andreopoulos W."/>
            <person name="Pangilinan J."/>
            <person name="LaButti K."/>
            <person name="Riley R."/>
            <person name="Lipzen A."/>
            <person name="Clum A."/>
            <person name="Drula E."/>
            <person name="Henrissat B."/>
            <person name="Kohler A."/>
            <person name="Grigoriev I.V."/>
            <person name="Martin F.M."/>
            <person name="Hacquard S."/>
        </authorList>
    </citation>
    <scope>NUCLEOTIDE SEQUENCE</scope>
    <source>
        <strain evidence="4">MPI-SDFR-AT-0117</strain>
    </source>
</reference>
<feature type="domain" description="NmrA-like" evidence="3">
    <location>
        <begin position="2"/>
        <end position="251"/>
    </location>
</feature>
<proteinExistence type="predicted"/>
<name>A0A9P9ACR5_9PEZI</name>
<accession>A0A9P9ACR5</accession>
<keyword evidence="5" id="KW-1185">Reference proteome</keyword>
<evidence type="ECO:0000313" key="4">
    <source>
        <dbReference type="EMBL" id="KAH6687369.1"/>
    </source>
</evidence>
<protein>
    <recommendedName>
        <fullName evidence="3">NmrA-like domain-containing protein</fullName>
    </recommendedName>
</protein>
<keyword evidence="2" id="KW-0560">Oxidoreductase</keyword>
<dbReference type="Pfam" id="PF05368">
    <property type="entry name" value="NmrA"/>
    <property type="match status" value="1"/>
</dbReference>
<dbReference type="AlphaFoldDB" id="A0A9P9ACR5"/>
<gene>
    <name evidence="4" type="ORF">F5X68DRAFT_275880</name>
</gene>
<dbReference type="InterPro" id="IPR008030">
    <property type="entry name" value="NmrA-like"/>
</dbReference>
<dbReference type="EMBL" id="JAGSXJ010000011">
    <property type="protein sequence ID" value="KAH6687369.1"/>
    <property type="molecule type" value="Genomic_DNA"/>
</dbReference>
<dbReference type="PANTHER" id="PTHR47706:SF9">
    <property type="entry name" value="NMRA-LIKE DOMAIN-CONTAINING PROTEIN-RELATED"/>
    <property type="match status" value="1"/>
</dbReference>
<dbReference type="InterPro" id="IPR051609">
    <property type="entry name" value="NmrA/Isoflavone_reductase-like"/>
</dbReference>
<dbReference type="InterPro" id="IPR036291">
    <property type="entry name" value="NAD(P)-bd_dom_sf"/>
</dbReference>
<dbReference type="GO" id="GO:0016491">
    <property type="term" value="F:oxidoreductase activity"/>
    <property type="evidence" value="ECO:0007669"/>
    <property type="project" value="UniProtKB-KW"/>
</dbReference>
<dbReference type="SUPFAM" id="SSF51735">
    <property type="entry name" value="NAD(P)-binding Rossmann-fold domains"/>
    <property type="match status" value="1"/>
</dbReference>
<evidence type="ECO:0000256" key="1">
    <source>
        <dbReference type="ARBA" id="ARBA00022857"/>
    </source>
</evidence>
<keyword evidence="1" id="KW-0521">NADP</keyword>
<dbReference type="OrthoDB" id="419598at2759"/>
<dbReference type="PANTHER" id="PTHR47706">
    <property type="entry name" value="NMRA-LIKE FAMILY PROTEIN"/>
    <property type="match status" value="1"/>
</dbReference>